<proteinExistence type="predicted"/>
<accession>A0A1D1W3X4</accession>
<dbReference type="Proteomes" id="UP000186922">
    <property type="component" value="Unassembled WGS sequence"/>
</dbReference>
<reference evidence="1 2" key="1">
    <citation type="journal article" date="2016" name="Nat. Commun.">
        <title>Extremotolerant tardigrade genome and improved radiotolerance of human cultured cells by tardigrade-unique protein.</title>
        <authorList>
            <person name="Hashimoto T."/>
            <person name="Horikawa D.D."/>
            <person name="Saito Y."/>
            <person name="Kuwahara H."/>
            <person name="Kozuka-Hata H."/>
            <person name="Shin-I T."/>
            <person name="Minakuchi Y."/>
            <person name="Ohishi K."/>
            <person name="Motoyama A."/>
            <person name="Aizu T."/>
            <person name="Enomoto A."/>
            <person name="Kondo K."/>
            <person name="Tanaka S."/>
            <person name="Hara Y."/>
            <person name="Koshikawa S."/>
            <person name="Sagara H."/>
            <person name="Miura T."/>
            <person name="Yokobori S."/>
            <person name="Miyagawa K."/>
            <person name="Suzuki Y."/>
            <person name="Kubo T."/>
            <person name="Oyama M."/>
            <person name="Kohara Y."/>
            <person name="Fujiyama A."/>
            <person name="Arakawa K."/>
            <person name="Katayama T."/>
            <person name="Toyoda A."/>
            <person name="Kunieda T."/>
        </authorList>
    </citation>
    <scope>NUCLEOTIDE SEQUENCE [LARGE SCALE GENOMIC DNA]</scope>
    <source>
        <strain evidence="1 2">YOKOZUNA-1</strain>
    </source>
</reference>
<gene>
    <name evidence="1" type="primary">RvY_16759-1</name>
    <name evidence="1" type="synonym">RvY_16759.1</name>
    <name evidence="1" type="ORF">RvY_16759</name>
</gene>
<comment type="caution">
    <text evidence="1">The sequence shown here is derived from an EMBL/GenBank/DDBJ whole genome shotgun (WGS) entry which is preliminary data.</text>
</comment>
<sequence length="148" mass="17269">MHEISNDQSNLYGLFKILVIDGFRKEFVLSSFVCIEGASSVFSAPRDLWMFDGKSNEVRCTHQRASSYEEEQRHQRWIRLQAFPCHPSHHFCDSCKAKRRKVEKRPCHFSLVTIQSFVPDSDQQVNSTGCGKILEENDNFKIELLYFC</sequence>
<name>A0A1D1W3X4_RAMVA</name>
<dbReference type="EMBL" id="BDGG01000014">
    <property type="protein sequence ID" value="GAV06838.1"/>
    <property type="molecule type" value="Genomic_DNA"/>
</dbReference>
<organism evidence="1 2">
    <name type="scientific">Ramazzottius varieornatus</name>
    <name type="common">Water bear</name>
    <name type="synonym">Tardigrade</name>
    <dbReference type="NCBI Taxonomy" id="947166"/>
    <lineage>
        <taxon>Eukaryota</taxon>
        <taxon>Metazoa</taxon>
        <taxon>Ecdysozoa</taxon>
        <taxon>Tardigrada</taxon>
        <taxon>Eutardigrada</taxon>
        <taxon>Parachela</taxon>
        <taxon>Hypsibioidea</taxon>
        <taxon>Ramazzottiidae</taxon>
        <taxon>Ramazzottius</taxon>
    </lineage>
</organism>
<dbReference type="AlphaFoldDB" id="A0A1D1W3X4"/>
<evidence type="ECO:0000313" key="2">
    <source>
        <dbReference type="Proteomes" id="UP000186922"/>
    </source>
</evidence>
<evidence type="ECO:0000313" key="1">
    <source>
        <dbReference type="EMBL" id="GAV06838.1"/>
    </source>
</evidence>
<protein>
    <submittedName>
        <fullName evidence="1">Uncharacterized protein</fullName>
    </submittedName>
</protein>
<keyword evidence="2" id="KW-1185">Reference proteome</keyword>